<name>A0A0S2K2G7_9GAMM</name>
<dbReference type="PATRIC" id="fig|161398.10.peg.2060"/>
<dbReference type="SUPFAM" id="SSF52200">
    <property type="entry name" value="Toll/Interleukin receptor TIR domain"/>
    <property type="match status" value="1"/>
</dbReference>
<dbReference type="InterPro" id="IPR013568">
    <property type="entry name" value="SEFIR_dom"/>
</dbReference>
<sequence>MSNPKLFISYSWSNHDHEQLVLQIATELTESGVDVILDKWDLKEGHDAYAFMEKMVTDPAIKKVAIISDRTYAEKADGRSGGVGTETQIISREVYEQQEQDKFVVVVTERDENGKAHLPTYYKSRIYIDLSEPDGYADNFEKLLRWIYNKPLYVKPEVGKKPSFLEENESISLGTSSAFKRSMDAIKNDKSTASGCFDEYLSLFSENLERFRVHDIQGEIDDVIVTNIESFIPSRNEYIQILIAVAQYKPILEFSERVHRFIESLIPYMDRPEHITSYNRWEFDNYKFLVHEIFLYTLAVFLKYERFELAAPLLLQQYFVGGRSEYGRDTMIGFENIRQYMESLEYRNNRLETRRVSLRADLLKERCHGTGLDFRFLMQADFVAFMRAEISASDDYSRWWPETLLYLGHYGSSFEIFARAKSKRYFDRVKVLLGIESPSDLSELLESYKQDRGRLPRWGFESFIPSVLLGYESLGTLP</sequence>
<dbReference type="InterPro" id="IPR035897">
    <property type="entry name" value="Toll_tir_struct_dom_sf"/>
</dbReference>
<dbReference type="STRING" id="161398.PP2015_2026"/>
<evidence type="ECO:0000259" key="1">
    <source>
        <dbReference type="PROSITE" id="PS51534"/>
    </source>
</evidence>
<dbReference type="Gene3D" id="3.40.50.10140">
    <property type="entry name" value="Toll/interleukin-1 receptor homology (TIR) domain"/>
    <property type="match status" value="1"/>
</dbReference>
<dbReference type="Proteomes" id="UP000061457">
    <property type="component" value="Chromosome I"/>
</dbReference>
<organism evidence="2 3">
    <name type="scientific">Pseudoalteromonas phenolica</name>
    <dbReference type="NCBI Taxonomy" id="161398"/>
    <lineage>
        <taxon>Bacteria</taxon>
        <taxon>Pseudomonadati</taxon>
        <taxon>Pseudomonadota</taxon>
        <taxon>Gammaproteobacteria</taxon>
        <taxon>Alteromonadales</taxon>
        <taxon>Pseudoalteromonadaceae</taxon>
        <taxon>Pseudoalteromonas</taxon>
    </lineage>
</organism>
<reference evidence="2 3" key="1">
    <citation type="submission" date="2015-11" db="EMBL/GenBank/DDBJ databases">
        <authorList>
            <person name="Zhang Y."/>
            <person name="Guo Z."/>
        </authorList>
    </citation>
    <scope>NUCLEOTIDE SEQUENCE [LARGE SCALE GENOMIC DNA]</scope>
    <source>
        <strain evidence="2 3">KCTC 12086</strain>
    </source>
</reference>
<keyword evidence="3" id="KW-1185">Reference proteome</keyword>
<protein>
    <submittedName>
        <fullName evidence="2">SEFIR domain-containing protein</fullName>
    </submittedName>
</protein>
<dbReference type="EMBL" id="CP013187">
    <property type="protein sequence ID" value="ALO42524.1"/>
    <property type="molecule type" value="Genomic_DNA"/>
</dbReference>
<dbReference type="KEGG" id="pphe:PP2015_2026"/>
<evidence type="ECO:0000313" key="3">
    <source>
        <dbReference type="Proteomes" id="UP000061457"/>
    </source>
</evidence>
<evidence type="ECO:0000313" key="2">
    <source>
        <dbReference type="EMBL" id="ALO42524.1"/>
    </source>
</evidence>
<dbReference type="RefSeq" id="WP_058030180.1">
    <property type="nucleotide sequence ID" value="NZ_CP013187.1"/>
</dbReference>
<dbReference type="OrthoDB" id="5149141at2"/>
<accession>A0A0S2K2G7</accession>
<dbReference type="AlphaFoldDB" id="A0A0S2K2G7"/>
<gene>
    <name evidence="2" type="ORF">PP2015_2026</name>
</gene>
<feature type="domain" description="SEFIR" evidence="1">
    <location>
        <begin position="3"/>
        <end position="139"/>
    </location>
</feature>
<proteinExistence type="predicted"/>
<dbReference type="Pfam" id="PF08357">
    <property type="entry name" value="SEFIR"/>
    <property type="match status" value="1"/>
</dbReference>
<dbReference type="PROSITE" id="PS51534">
    <property type="entry name" value="SEFIR"/>
    <property type="match status" value="1"/>
</dbReference>